<sequence length="231" mass="25774">MRLSPLVRGRWQAGRQRGLEVESLLLADQCDRRQRRRISSHCARLARAVGGTRARIFHNRQRPSWHRYIHTHEADQTGVCMHFTPHAGCNSFAEQQQQQQQRHSVADCQPISGLSRICAGLSLLAGNELDPGRQHGAIWVRPSARRLWTARTGDKGAGVERGEMVNPPGSAGTISTPFGLSTRLAGSLKLLRTAASGIPWHLKSKPNGVEWRVEWRVEWQAPCPKPLVAAR</sequence>
<evidence type="ECO:0000313" key="1">
    <source>
        <dbReference type="EMBL" id="KAF2087734.1"/>
    </source>
</evidence>
<dbReference type="AlphaFoldDB" id="A0A9P4LXJ7"/>
<protein>
    <submittedName>
        <fullName evidence="1">Uncharacterized protein</fullName>
    </submittedName>
</protein>
<dbReference type="EMBL" id="ML978719">
    <property type="protein sequence ID" value="KAF2087734.1"/>
    <property type="molecule type" value="Genomic_DNA"/>
</dbReference>
<dbReference type="Proteomes" id="UP000799776">
    <property type="component" value="Unassembled WGS sequence"/>
</dbReference>
<reference evidence="1" key="1">
    <citation type="journal article" date="2020" name="Stud. Mycol.">
        <title>101 Dothideomycetes genomes: a test case for predicting lifestyles and emergence of pathogens.</title>
        <authorList>
            <person name="Haridas S."/>
            <person name="Albert R."/>
            <person name="Binder M."/>
            <person name="Bloem J."/>
            <person name="Labutti K."/>
            <person name="Salamov A."/>
            <person name="Andreopoulos B."/>
            <person name="Baker S."/>
            <person name="Barry K."/>
            <person name="Bills G."/>
            <person name="Bluhm B."/>
            <person name="Cannon C."/>
            <person name="Castanera R."/>
            <person name="Culley D."/>
            <person name="Daum C."/>
            <person name="Ezra D."/>
            <person name="Gonzalez J."/>
            <person name="Henrissat B."/>
            <person name="Kuo A."/>
            <person name="Liang C."/>
            <person name="Lipzen A."/>
            <person name="Lutzoni F."/>
            <person name="Magnuson J."/>
            <person name="Mondo S."/>
            <person name="Nolan M."/>
            <person name="Ohm R."/>
            <person name="Pangilinan J."/>
            <person name="Park H.-J."/>
            <person name="Ramirez L."/>
            <person name="Alfaro M."/>
            <person name="Sun H."/>
            <person name="Tritt A."/>
            <person name="Yoshinaga Y."/>
            <person name="Zwiers L.-H."/>
            <person name="Turgeon B."/>
            <person name="Goodwin S."/>
            <person name="Spatafora J."/>
            <person name="Crous P."/>
            <person name="Grigoriev I."/>
        </authorList>
    </citation>
    <scope>NUCLEOTIDE SEQUENCE</scope>
    <source>
        <strain evidence="1">CBS 121410</strain>
    </source>
</reference>
<proteinExistence type="predicted"/>
<comment type="caution">
    <text evidence="1">The sequence shown here is derived from an EMBL/GenBank/DDBJ whole genome shotgun (WGS) entry which is preliminary data.</text>
</comment>
<accession>A0A9P4LXJ7</accession>
<organism evidence="1 2">
    <name type="scientific">Saccharata proteae CBS 121410</name>
    <dbReference type="NCBI Taxonomy" id="1314787"/>
    <lineage>
        <taxon>Eukaryota</taxon>
        <taxon>Fungi</taxon>
        <taxon>Dikarya</taxon>
        <taxon>Ascomycota</taxon>
        <taxon>Pezizomycotina</taxon>
        <taxon>Dothideomycetes</taxon>
        <taxon>Dothideomycetes incertae sedis</taxon>
        <taxon>Botryosphaeriales</taxon>
        <taxon>Saccharataceae</taxon>
        <taxon>Saccharata</taxon>
    </lineage>
</organism>
<evidence type="ECO:0000313" key="2">
    <source>
        <dbReference type="Proteomes" id="UP000799776"/>
    </source>
</evidence>
<name>A0A9P4LXJ7_9PEZI</name>
<keyword evidence="2" id="KW-1185">Reference proteome</keyword>
<gene>
    <name evidence="1" type="ORF">K490DRAFT_56819</name>
</gene>